<comment type="caution">
    <text evidence="1">The sequence shown here is derived from an EMBL/GenBank/DDBJ whole genome shotgun (WGS) entry which is preliminary data.</text>
</comment>
<name>K0TDD3_THAOC</name>
<sequence length="273" mass="29867">SEDLSRTRHREPVQLEAVRPVPVRGIPLQVLRQIDDVDGIEGTFFDADATPDAERLGEESDLRLGPHLDAQLAQLDDRACLLALLPALLRLAPFGGDDGDTREGQFGLDSASSVDDSERLSQTNAVISTGCYQGISPCPLTLLSASLTLSTVEFCQENDIMSRRAQVIICGWPLDSGDMYGGNHYIASADVTAQGKAIQEAAIKFGDGKTLPFAPCKKYYNPWGSDEDGSKIRMYGCRLHGDLREKRIRSEGYRAGEKHLEGFWGEVPQKANN</sequence>
<evidence type="ECO:0000313" key="1">
    <source>
        <dbReference type="EMBL" id="EJK75129.1"/>
    </source>
</evidence>
<reference evidence="1 2" key="1">
    <citation type="journal article" date="2012" name="Genome Biol.">
        <title>Genome and low-iron response of an oceanic diatom adapted to chronic iron limitation.</title>
        <authorList>
            <person name="Lommer M."/>
            <person name="Specht M."/>
            <person name="Roy A.S."/>
            <person name="Kraemer L."/>
            <person name="Andreson R."/>
            <person name="Gutowska M.A."/>
            <person name="Wolf J."/>
            <person name="Bergner S.V."/>
            <person name="Schilhabel M.B."/>
            <person name="Klostermeier U.C."/>
            <person name="Beiko R.G."/>
            <person name="Rosenstiel P."/>
            <person name="Hippler M."/>
            <person name="Laroche J."/>
        </authorList>
    </citation>
    <scope>NUCLEOTIDE SEQUENCE [LARGE SCALE GENOMIC DNA]</scope>
    <source>
        <strain evidence="1 2">CCMP1005</strain>
    </source>
</reference>
<dbReference type="AlphaFoldDB" id="K0TDD3"/>
<feature type="non-terminal residue" evidence="1">
    <location>
        <position position="1"/>
    </location>
</feature>
<organism evidence="1 2">
    <name type="scientific">Thalassiosira oceanica</name>
    <name type="common">Marine diatom</name>
    <dbReference type="NCBI Taxonomy" id="159749"/>
    <lineage>
        <taxon>Eukaryota</taxon>
        <taxon>Sar</taxon>
        <taxon>Stramenopiles</taxon>
        <taxon>Ochrophyta</taxon>
        <taxon>Bacillariophyta</taxon>
        <taxon>Coscinodiscophyceae</taxon>
        <taxon>Thalassiosirophycidae</taxon>
        <taxon>Thalassiosirales</taxon>
        <taxon>Thalassiosiraceae</taxon>
        <taxon>Thalassiosira</taxon>
    </lineage>
</organism>
<dbReference type="EMBL" id="AGNL01003119">
    <property type="protein sequence ID" value="EJK75129.1"/>
    <property type="molecule type" value="Genomic_DNA"/>
</dbReference>
<dbReference type="OrthoDB" id="45073at2759"/>
<evidence type="ECO:0000313" key="2">
    <source>
        <dbReference type="Proteomes" id="UP000266841"/>
    </source>
</evidence>
<keyword evidence="2" id="KW-1185">Reference proteome</keyword>
<proteinExistence type="predicted"/>
<protein>
    <submittedName>
        <fullName evidence="1">Uncharacterized protein</fullName>
    </submittedName>
</protein>
<dbReference type="Proteomes" id="UP000266841">
    <property type="component" value="Unassembled WGS sequence"/>
</dbReference>
<gene>
    <name evidence="1" type="ORF">THAOC_03160</name>
</gene>
<accession>K0TDD3</accession>